<dbReference type="Pfam" id="PF13411">
    <property type="entry name" value="MerR_1"/>
    <property type="match status" value="1"/>
</dbReference>
<name>A0A3N0ABJ8_9ACTN</name>
<dbReference type="GeneID" id="93356608"/>
<dbReference type="SMART" id="SM00422">
    <property type="entry name" value="HTH_MERR"/>
    <property type="match status" value="1"/>
</dbReference>
<dbReference type="OrthoDB" id="9802039at2"/>
<evidence type="ECO:0000313" key="5">
    <source>
        <dbReference type="EMBL" id="TJW09804.1"/>
    </source>
</evidence>
<dbReference type="EMBL" id="SSTM01000006">
    <property type="protein sequence ID" value="TJW09804.1"/>
    <property type="molecule type" value="Genomic_DNA"/>
</dbReference>
<keyword evidence="1 4" id="KW-0238">DNA-binding</keyword>
<feature type="domain" description="HTH merR-type" evidence="3">
    <location>
        <begin position="1"/>
        <end position="69"/>
    </location>
</feature>
<dbReference type="InterPro" id="IPR047057">
    <property type="entry name" value="MerR_fam"/>
</dbReference>
<comment type="caution">
    <text evidence="4">The sequence shown here is derived from an EMBL/GenBank/DDBJ whole genome shotgun (WGS) entry which is preliminary data.</text>
</comment>
<dbReference type="InterPro" id="IPR000551">
    <property type="entry name" value="MerR-type_HTH_dom"/>
</dbReference>
<dbReference type="SUPFAM" id="SSF46955">
    <property type="entry name" value="Putative DNA-binding domain"/>
    <property type="match status" value="1"/>
</dbReference>
<dbReference type="GO" id="GO:0003677">
    <property type="term" value="F:DNA binding"/>
    <property type="evidence" value="ECO:0007669"/>
    <property type="project" value="UniProtKB-KW"/>
</dbReference>
<evidence type="ECO:0000259" key="3">
    <source>
        <dbReference type="PROSITE" id="PS50937"/>
    </source>
</evidence>
<dbReference type="GO" id="GO:0003700">
    <property type="term" value="F:DNA-binding transcription factor activity"/>
    <property type="evidence" value="ECO:0007669"/>
    <property type="project" value="InterPro"/>
</dbReference>
<dbReference type="Proteomes" id="UP000309454">
    <property type="component" value="Unassembled WGS sequence"/>
</dbReference>
<dbReference type="CDD" id="cd01109">
    <property type="entry name" value="HTH_YyaN"/>
    <property type="match status" value="1"/>
</dbReference>
<dbReference type="PRINTS" id="PR00040">
    <property type="entry name" value="HTHMERR"/>
</dbReference>
<evidence type="ECO:0000313" key="6">
    <source>
        <dbReference type="Proteomes" id="UP000309454"/>
    </source>
</evidence>
<dbReference type="PANTHER" id="PTHR30204:SF98">
    <property type="entry name" value="HTH-TYPE TRANSCRIPTIONAL REGULATOR ADHR"/>
    <property type="match status" value="1"/>
</dbReference>
<dbReference type="PANTHER" id="PTHR30204">
    <property type="entry name" value="REDOX-CYCLING DRUG-SENSING TRANSCRIPTIONAL ACTIVATOR SOXR"/>
    <property type="match status" value="1"/>
</dbReference>
<accession>A0A3N0ABJ8</accession>
<gene>
    <name evidence="5" type="ORF">E5982_08120</name>
    <name evidence="4" type="ORF">FHR31_000711</name>
</gene>
<dbReference type="AlphaFoldDB" id="A0A3N0ABJ8"/>
<dbReference type="Gene3D" id="1.10.1660.10">
    <property type="match status" value="1"/>
</dbReference>
<dbReference type="Proteomes" id="UP000530850">
    <property type="component" value="Unassembled WGS sequence"/>
</dbReference>
<dbReference type="EMBL" id="JACHYA010000001">
    <property type="protein sequence ID" value="MBB3170931.1"/>
    <property type="molecule type" value="Genomic_DNA"/>
</dbReference>
<dbReference type="PROSITE" id="PS50937">
    <property type="entry name" value="HTH_MERR_2"/>
    <property type="match status" value="1"/>
</dbReference>
<keyword evidence="6" id="KW-1185">Reference proteome</keyword>
<keyword evidence="2" id="KW-0175">Coiled coil</keyword>
<protein>
    <submittedName>
        <fullName evidence="4">DNA-binding transcriptional MerR regulator</fullName>
    </submittedName>
    <submittedName>
        <fullName evidence="5">MerR family transcriptional regulator</fullName>
    </submittedName>
</protein>
<organism evidence="4 7">
    <name type="scientific">Parvibacter caecicola</name>
    <dbReference type="NCBI Taxonomy" id="747645"/>
    <lineage>
        <taxon>Bacteria</taxon>
        <taxon>Bacillati</taxon>
        <taxon>Actinomycetota</taxon>
        <taxon>Coriobacteriia</taxon>
        <taxon>Coriobacteriales</taxon>
        <taxon>Coriobacteriaceae</taxon>
        <taxon>Parvibacter</taxon>
    </lineage>
</organism>
<dbReference type="InterPro" id="IPR009061">
    <property type="entry name" value="DNA-bd_dom_put_sf"/>
</dbReference>
<evidence type="ECO:0000313" key="7">
    <source>
        <dbReference type="Proteomes" id="UP000530850"/>
    </source>
</evidence>
<evidence type="ECO:0000313" key="4">
    <source>
        <dbReference type="EMBL" id="MBB3170931.1"/>
    </source>
</evidence>
<dbReference type="RefSeq" id="WP_123185304.1">
    <property type="nucleotide sequence ID" value="NZ_CANPEU010000021.1"/>
</dbReference>
<evidence type="ECO:0000256" key="2">
    <source>
        <dbReference type="SAM" id="Coils"/>
    </source>
</evidence>
<reference evidence="4 7" key="2">
    <citation type="submission" date="2020-08" db="EMBL/GenBank/DDBJ databases">
        <title>Sequencing the genomes of 1000 actinobacteria strains.</title>
        <authorList>
            <person name="Klenk H.-P."/>
        </authorList>
    </citation>
    <scope>NUCLEOTIDE SEQUENCE [LARGE SCALE GENOMIC DNA]</scope>
    <source>
        <strain evidence="4 7">DSM 22242</strain>
    </source>
</reference>
<reference evidence="5 6" key="1">
    <citation type="submission" date="2019-04" db="EMBL/GenBank/DDBJ databases">
        <title>Microbes associate with the intestines of laboratory mice.</title>
        <authorList>
            <person name="Navarre W."/>
            <person name="Wong E."/>
            <person name="Huang K.C."/>
            <person name="Tropini C."/>
            <person name="Ng K."/>
            <person name="Yu B."/>
        </authorList>
    </citation>
    <scope>NUCLEOTIDE SEQUENCE [LARGE SCALE GENOMIC DNA]</scope>
    <source>
        <strain evidence="5 6">NM48_B13</strain>
    </source>
</reference>
<evidence type="ECO:0000256" key="1">
    <source>
        <dbReference type="ARBA" id="ARBA00023125"/>
    </source>
</evidence>
<proteinExistence type="predicted"/>
<feature type="coiled-coil region" evidence="2">
    <location>
        <begin position="81"/>
        <end position="115"/>
    </location>
</feature>
<sequence length="124" mass="14481">MKIAEVSKRYGISADTLRYYERIGILRDVPRNPSGLRDYSEKNCNAVEFVKCMRGAGMSIESLKLYMDLFYEGDHTKGQRKKLLEAQRDTIRARISELEEAFTRLSYRIDHYEETSSAERELMA</sequence>